<name>A0A6G1GJM9_9PEZI</name>
<gene>
    <name evidence="4" type="ORF">K402DRAFT_425728</name>
</gene>
<dbReference type="Gene3D" id="1.10.10.10">
    <property type="entry name" value="Winged helix-like DNA-binding domain superfamily/Winged helix DNA-binding domain"/>
    <property type="match status" value="1"/>
</dbReference>
<keyword evidence="1" id="KW-0238">DNA-binding</keyword>
<organism evidence="4 5">
    <name type="scientific">Aulographum hederae CBS 113979</name>
    <dbReference type="NCBI Taxonomy" id="1176131"/>
    <lineage>
        <taxon>Eukaryota</taxon>
        <taxon>Fungi</taxon>
        <taxon>Dikarya</taxon>
        <taxon>Ascomycota</taxon>
        <taxon>Pezizomycotina</taxon>
        <taxon>Dothideomycetes</taxon>
        <taxon>Pleosporomycetidae</taxon>
        <taxon>Aulographales</taxon>
        <taxon>Aulographaceae</taxon>
    </lineage>
</organism>
<feature type="compositionally biased region" description="Polar residues" evidence="2">
    <location>
        <begin position="132"/>
        <end position="142"/>
    </location>
</feature>
<dbReference type="Proteomes" id="UP000800041">
    <property type="component" value="Unassembled WGS sequence"/>
</dbReference>
<dbReference type="AlphaFoldDB" id="A0A6G1GJM9"/>
<dbReference type="InterPro" id="IPR003150">
    <property type="entry name" value="DNA-bd_RFX"/>
</dbReference>
<dbReference type="InterPro" id="IPR036390">
    <property type="entry name" value="WH_DNA-bd_sf"/>
</dbReference>
<dbReference type="PANTHER" id="PTHR12619:SF5">
    <property type="entry name" value="TRANSCRIPTION FACTOR RFX4"/>
    <property type="match status" value="1"/>
</dbReference>
<dbReference type="InterPro" id="IPR057321">
    <property type="entry name" value="RFX1-4/6/8-like_BCD"/>
</dbReference>
<feature type="region of interest" description="Disordered" evidence="2">
    <location>
        <begin position="311"/>
        <end position="362"/>
    </location>
</feature>
<evidence type="ECO:0000313" key="5">
    <source>
        <dbReference type="Proteomes" id="UP000800041"/>
    </source>
</evidence>
<dbReference type="GO" id="GO:0000981">
    <property type="term" value="F:DNA-binding transcription factor activity, RNA polymerase II-specific"/>
    <property type="evidence" value="ECO:0007669"/>
    <property type="project" value="TreeGrafter"/>
</dbReference>
<dbReference type="InterPro" id="IPR036388">
    <property type="entry name" value="WH-like_DNA-bd_sf"/>
</dbReference>
<feature type="compositionally biased region" description="Low complexity" evidence="2">
    <location>
        <begin position="348"/>
        <end position="362"/>
    </location>
</feature>
<feature type="compositionally biased region" description="Low complexity" evidence="2">
    <location>
        <begin position="7"/>
        <end position="16"/>
    </location>
</feature>
<evidence type="ECO:0000256" key="2">
    <source>
        <dbReference type="SAM" id="MobiDB-lite"/>
    </source>
</evidence>
<sequence>MGPTGQRSRSTTTSSSRDAHRPPSQASIASHHSGVPVQNTHSHGLPMNISEHQHVYQPSMQSASYSPTEVSLLQSVQHLNNPHAMSFDAPAHSYNQSSADFGVDTQHMMQDTGFSAANSQFDAMQGVDFNTSLQNMPMQSGSGAEGDDRRKRGSTATATNDKELREMLAANQGRSLRIVANEVLSAERTPRAEKTKQLFAMIWLKGVCRAAKTSVPRSRVYSQYAERCSTERVTPLNPASFGKLVRVIFPGIQTRRLGVRGESKYHYVDLALLDEVPDRVERSQSRQGFHGRGMGITLDFNTMTGSADTALFPNQDSFNGTSQQLRMEPQDVKPTASRSYSKVFTAPNSRGSNNGRSNTSTSYSQVLKFPPMNYESQSDGEKIELPDIMDYAPERTDEDAALALVALYRTHCTSLVDCVRFCKEKQFFKLFTSFHGTLTVPVQKLLAHEKVAPWIKECDYIMYQKMIRFVSQLTLQAVPPIVCNFLSLVSQSLHAHISKTFQGHPVHVLEAKLEPATLFANLLYRMLRANQTAHAAANLLTTDECRDDMWTDWVRLINPVRIIESELPECEFDEVYNLLTSEIRMLVQPMYVKSELEMGTPYEAAAHLAHTQGHNHSLDAEGAVERISRFILGLSVRFPKASTRTLLDCISKVGSAIIRELVMGTGVSYNTWMITKTFVDEWSMWMAALGGFLDHKPAPVHRPTPDMSSGELSRSNSVAGNGQYMYEGSFQAAVFNPVNGGQLQNRAKAEGKFYNKFSLAERAQLKRHFRSKIYGSNFKKPAPQQSLQSSFRMPTFRFHGQPAQKNAAAEADIDDSGIGMSIGDEGISSPSSAPSTIILNNHDSPIPAPSTTLNKYQSPYAAPSTIRLNYQSPYAAPSTILNNYQSPHAAPSTIRLNNDSPAPARPSIRLDYHSPYPAPSTIRPVYSSPYSPPYY</sequence>
<feature type="region of interest" description="Disordered" evidence="2">
    <location>
        <begin position="891"/>
        <end position="935"/>
    </location>
</feature>
<dbReference type="OrthoDB" id="10056949at2759"/>
<keyword evidence="5" id="KW-1185">Reference proteome</keyword>
<feature type="compositionally biased region" description="Polar residues" evidence="2">
    <location>
        <begin position="24"/>
        <end position="42"/>
    </location>
</feature>
<evidence type="ECO:0000256" key="1">
    <source>
        <dbReference type="ARBA" id="ARBA00023125"/>
    </source>
</evidence>
<dbReference type="Pfam" id="PF25340">
    <property type="entry name" value="BCD_RFX"/>
    <property type="match status" value="1"/>
</dbReference>
<evidence type="ECO:0000259" key="3">
    <source>
        <dbReference type="PROSITE" id="PS51526"/>
    </source>
</evidence>
<feature type="region of interest" description="Disordered" evidence="2">
    <location>
        <begin position="1"/>
        <end position="46"/>
    </location>
</feature>
<feature type="region of interest" description="Disordered" evidence="2">
    <location>
        <begin position="132"/>
        <end position="163"/>
    </location>
</feature>
<dbReference type="GO" id="GO:0000978">
    <property type="term" value="F:RNA polymerase II cis-regulatory region sequence-specific DNA binding"/>
    <property type="evidence" value="ECO:0007669"/>
    <property type="project" value="TreeGrafter"/>
</dbReference>
<dbReference type="SUPFAM" id="SSF46785">
    <property type="entry name" value="Winged helix' DNA-binding domain"/>
    <property type="match status" value="1"/>
</dbReference>
<feature type="domain" description="RFX-type winged-helix" evidence="3">
    <location>
        <begin position="200"/>
        <end position="274"/>
    </location>
</feature>
<reference evidence="4" key="1">
    <citation type="journal article" date="2020" name="Stud. Mycol.">
        <title>101 Dothideomycetes genomes: a test case for predicting lifestyles and emergence of pathogens.</title>
        <authorList>
            <person name="Haridas S."/>
            <person name="Albert R."/>
            <person name="Binder M."/>
            <person name="Bloem J."/>
            <person name="Labutti K."/>
            <person name="Salamov A."/>
            <person name="Andreopoulos B."/>
            <person name="Baker S."/>
            <person name="Barry K."/>
            <person name="Bills G."/>
            <person name="Bluhm B."/>
            <person name="Cannon C."/>
            <person name="Castanera R."/>
            <person name="Culley D."/>
            <person name="Daum C."/>
            <person name="Ezra D."/>
            <person name="Gonzalez J."/>
            <person name="Henrissat B."/>
            <person name="Kuo A."/>
            <person name="Liang C."/>
            <person name="Lipzen A."/>
            <person name="Lutzoni F."/>
            <person name="Magnuson J."/>
            <person name="Mondo S."/>
            <person name="Nolan M."/>
            <person name="Ohm R."/>
            <person name="Pangilinan J."/>
            <person name="Park H.-J."/>
            <person name="Ramirez L."/>
            <person name="Alfaro M."/>
            <person name="Sun H."/>
            <person name="Tritt A."/>
            <person name="Yoshinaga Y."/>
            <person name="Zwiers L.-H."/>
            <person name="Turgeon B."/>
            <person name="Goodwin S."/>
            <person name="Spatafora J."/>
            <person name="Crous P."/>
            <person name="Grigoriev I."/>
        </authorList>
    </citation>
    <scope>NUCLEOTIDE SEQUENCE</scope>
    <source>
        <strain evidence="4">CBS 113979</strain>
    </source>
</reference>
<evidence type="ECO:0000313" key="4">
    <source>
        <dbReference type="EMBL" id="KAF1981024.1"/>
    </source>
</evidence>
<dbReference type="InterPro" id="IPR039779">
    <property type="entry name" value="RFX-like"/>
</dbReference>
<feature type="compositionally biased region" description="Polar residues" evidence="2">
    <location>
        <begin position="837"/>
        <end position="850"/>
    </location>
</feature>
<feature type="compositionally biased region" description="Polar residues" evidence="2">
    <location>
        <begin position="311"/>
        <end position="325"/>
    </location>
</feature>
<dbReference type="FunFam" id="1.10.10.10:FF:000119">
    <property type="entry name" value="DNA damage and replication checkpoint protein"/>
    <property type="match status" value="1"/>
</dbReference>
<proteinExistence type="predicted"/>
<protein>
    <recommendedName>
        <fullName evidence="3">RFX-type winged-helix domain-containing protein</fullName>
    </recommendedName>
</protein>
<accession>A0A6G1GJM9</accession>
<dbReference type="EMBL" id="ML977210">
    <property type="protein sequence ID" value="KAF1981024.1"/>
    <property type="molecule type" value="Genomic_DNA"/>
</dbReference>
<feature type="region of interest" description="Disordered" evidence="2">
    <location>
        <begin position="807"/>
        <end position="850"/>
    </location>
</feature>
<dbReference type="PANTHER" id="PTHR12619">
    <property type="entry name" value="RFX TRANSCRIPTION FACTOR FAMILY"/>
    <property type="match status" value="1"/>
</dbReference>
<dbReference type="PROSITE" id="PS51526">
    <property type="entry name" value="RFX_DBD"/>
    <property type="match status" value="1"/>
</dbReference>
<dbReference type="Pfam" id="PF02257">
    <property type="entry name" value="RFX_DNA_binding"/>
    <property type="match status" value="1"/>
</dbReference>